<gene>
    <name evidence="1" type="ORF">MgSA37_03536</name>
</gene>
<keyword evidence="2" id="KW-1185">Reference proteome</keyword>
<dbReference type="RefSeq" id="WP_096357563.1">
    <property type="nucleotide sequence ID" value="NZ_AP017313.1"/>
</dbReference>
<evidence type="ECO:0000313" key="1">
    <source>
        <dbReference type="EMBL" id="BAU55352.1"/>
    </source>
</evidence>
<dbReference type="Gene3D" id="2.40.70.10">
    <property type="entry name" value="Acid Proteases"/>
    <property type="match status" value="1"/>
</dbReference>
<sequence>MKNNNKKSAVTGGASANAGITAVIPLRIIDLQQDGFHPLVNITLFGKPFILVLDTGASKTAFDEILLLQAHEHAVLTTSDKLSTGLGTNTMISSTAVINDLYIGSFLVETFEVAVLDLSTINIAYSQLGHPEVLGVLGGDILMKYKAVIDYGEGELRLKPE</sequence>
<reference evidence="1 2" key="1">
    <citation type="submission" date="2015-12" db="EMBL/GenBank/DDBJ databases">
        <title>Genome sequence of Mucilaginibacter gotjawali.</title>
        <authorList>
            <person name="Lee J.S."/>
            <person name="Lee K.C."/>
            <person name="Kim K.K."/>
            <person name="Lee B.W."/>
        </authorList>
    </citation>
    <scope>NUCLEOTIDE SEQUENCE [LARGE SCALE GENOMIC DNA]</scope>
    <source>
        <strain evidence="1 2">SA3-7</strain>
    </source>
</reference>
<dbReference type="PROSITE" id="PS00141">
    <property type="entry name" value="ASP_PROTEASE"/>
    <property type="match status" value="1"/>
</dbReference>
<dbReference type="Pfam" id="PF13650">
    <property type="entry name" value="Asp_protease_2"/>
    <property type="match status" value="1"/>
</dbReference>
<dbReference type="SUPFAM" id="SSF50630">
    <property type="entry name" value="Acid proteases"/>
    <property type="match status" value="1"/>
</dbReference>
<dbReference type="GO" id="GO:0004190">
    <property type="term" value="F:aspartic-type endopeptidase activity"/>
    <property type="evidence" value="ECO:0007669"/>
    <property type="project" value="InterPro"/>
</dbReference>
<dbReference type="GO" id="GO:0006508">
    <property type="term" value="P:proteolysis"/>
    <property type="evidence" value="ECO:0007669"/>
    <property type="project" value="UniProtKB-KW"/>
</dbReference>
<protein>
    <submittedName>
        <fullName evidence="1">Uncharacterized protein</fullName>
    </submittedName>
</protein>
<organism evidence="1 2">
    <name type="scientific">Mucilaginibacter gotjawali</name>
    <dbReference type="NCBI Taxonomy" id="1550579"/>
    <lineage>
        <taxon>Bacteria</taxon>
        <taxon>Pseudomonadati</taxon>
        <taxon>Bacteroidota</taxon>
        <taxon>Sphingobacteriia</taxon>
        <taxon>Sphingobacteriales</taxon>
        <taxon>Sphingobacteriaceae</taxon>
        <taxon>Mucilaginibacter</taxon>
    </lineage>
</organism>
<dbReference type="InterPro" id="IPR001969">
    <property type="entry name" value="Aspartic_peptidase_AS"/>
</dbReference>
<proteinExistence type="predicted"/>
<dbReference type="OrthoDB" id="7433208at2"/>
<name>A0A0X8X595_9SPHI</name>
<dbReference type="AlphaFoldDB" id="A0A0X8X595"/>
<dbReference type="InterPro" id="IPR021109">
    <property type="entry name" value="Peptidase_aspartic_dom_sf"/>
</dbReference>
<dbReference type="Proteomes" id="UP000218263">
    <property type="component" value="Chromosome"/>
</dbReference>
<evidence type="ECO:0000313" key="2">
    <source>
        <dbReference type="Proteomes" id="UP000218263"/>
    </source>
</evidence>
<accession>A0A0X8X595</accession>
<dbReference type="KEGG" id="mgot:MgSA37_03536"/>
<dbReference type="EMBL" id="AP017313">
    <property type="protein sequence ID" value="BAU55352.1"/>
    <property type="molecule type" value="Genomic_DNA"/>
</dbReference>